<evidence type="ECO:0000313" key="3">
    <source>
        <dbReference type="Proteomes" id="UP000606974"/>
    </source>
</evidence>
<dbReference type="PANTHER" id="PTHR37542">
    <property type="entry name" value="HELO DOMAIN-CONTAINING PROTEIN-RELATED"/>
    <property type="match status" value="1"/>
</dbReference>
<organism evidence="2 3">
    <name type="scientific">Endocarpon pusillum</name>
    <dbReference type="NCBI Taxonomy" id="364733"/>
    <lineage>
        <taxon>Eukaryota</taxon>
        <taxon>Fungi</taxon>
        <taxon>Dikarya</taxon>
        <taxon>Ascomycota</taxon>
        <taxon>Pezizomycotina</taxon>
        <taxon>Eurotiomycetes</taxon>
        <taxon>Chaetothyriomycetidae</taxon>
        <taxon>Verrucariales</taxon>
        <taxon>Verrucariaceae</taxon>
        <taxon>Endocarpon</taxon>
    </lineage>
</organism>
<evidence type="ECO:0000313" key="2">
    <source>
        <dbReference type="EMBL" id="KAF7506106.1"/>
    </source>
</evidence>
<dbReference type="Pfam" id="PF14479">
    <property type="entry name" value="HeLo"/>
    <property type="match status" value="1"/>
</dbReference>
<name>A0A8H7AFE4_9EURO</name>
<comment type="caution">
    <text evidence="2">The sequence shown here is derived from an EMBL/GenBank/DDBJ whole genome shotgun (WGS) entry which is preliminary data.</text>
</comment>
<protein>
    <recommendedName>
        <fullName evidence="1">Prion-inhibition and propagation HeLo domain-containing protein</fullName>
    </recommendedName>
</protein>
<dbReference type="OrthoDB" id="20872at2759"/>
<accession>A0A8H7AFE4</accession>
<dbReference type="InterPro" id="IPR038305">
    <property type="entry name" value="HeLo_sf"/>
</dbReference>
<sequence length="341" mass="37863">MSGLEAPAFLIGVASLFSSCVDAFTYFKTAQKADEDFETLLLKLDIERTRLLVWGNEIGMFSVNQQHSKLHDEKIVTLLAQILGQIERLLTDSETLRSSYGVRVQEPPLGKAVDLLSSKSLAIFRISSSRFWTRNASRLTSDRHTVKGGVVAKIKWAIYAKEKFQGLVNDVKHFVDNLYELVPVDRETQENIIKADIESILDLSQLRLVEAATEDSYKAYSEAATSAIEASEMGTIDRRTVEECLRDVEELGQTNLSTQLQAACHTPNENLDALLELKSCRKRIVLTSKCHSLQTQSPCDVSQLGSQSGAYSAFEPGRDRNIASTYEVGGKYALANSQEAD</sequence>
<dbReference type="Gene3D" id="1.20.120.1020">
    <property type="entry name" value="Prion-inhibition and propagation, HeLo domain"/>
    <property type="match status" value="1"/>
</dbReference>
<dbReference type="Proteomes" id="UP000606974">
    <property type="component" value="Unassembled WGS sequence"/>
</dbReference>
<keyword evidence="3" id="KW-1185">Reference proteome</keyword>
<gene>
    <name evidence="2" type="ORF">GJ744_012257</name>
</gene>
<dbReference type="InterPro" id="IPR029498">
    <property type="entry name" value="HeLo_dom"/>
</dbReference>
<feature type="domain" description="Prion-inhibition and propagation HeLo" evidence="1">
    <location>
        <begin position="11"/>
        <end position="208"/>
    </location>
</feature>
<reference evidence="2" key="1">
    <citation type="submission" date="2020-02" db="EMBL/GenBank/DDBJ databases">
        <authorList>
            <person name="Palmer J.M."/>
        </authorList>
    </citation>
    <scope>NUCLEOTIDE SEQUENCE</scope>
    <source>
        <strain evidence="2">EPUS1.4</strain>
        <tissue evidence="2">Thallus</tissue>
    </source>
</reference>
<proteinExistence type="predicted"/>
<evidence type="ECO:0000259" key="1">
    <source>
        <dbReference type="Pfam" id="PF14479"/>
    </source>
</evidence>
<dbReference type="EMBL" id="JAACFV010000094">
    <property type="protein sequence ID" value="KAF7506106.1"/>
    <property type="molecule type" value="Genomic_DNA"/>
</dbReference>
<dbReference type="AlphaFoldDB" id="A0A8H7AFE4"/>